<organism evidence="19 20">
    <name type="scientific">Entomomonas moraniae</name>
    <dbReference type="NCBI Taxonomy" id="2213226"/>
    <lineage>
        <taxon>Bacteria</taxon>
        <taxon>Pseudomonadati</taxon>
        <taxon>Pseudomonadota</taxon>
        <taxon>Gammaproteobacteria</taxon>
        <taxon>Pseudomonadales</taxon>
        <taxon>Pseudomonadaceae</taxon>
        <taxon>Entomomonas</taxon>
    </lineage>
</organism>
<name>A0A451EPY7_9GAMM</name>
<keyword evidence="12 15" id="KW-0413">Isomerase</keyword>
<evidence type="ECO:0000256" key="13">
    <source>
        <dbReference type="ARBA" id="ARBA00034617"/>
    </source>
</evidence>
<evidence type="ECO:0000256" key="9">
    <source>
        <dbReference type="ARBA" id="ARBA00022842"/>
    </source>
</evidence>
<keyword evidence="6 15" id="KW-0347">Helicase</keyword>
<dbReference type="InterPro" id="IPR011604">
    <property type="entry name" value="PDDEXK-like_dom_sf"/>
</dbReference>
<dbReference type="HAMAP" id="MF_01485">
    <property type="entry name" value="RecB"/>
    <property type="match status" value="1"/>
</dbReference>
<evidence type="ECO:0000259" key="18">
    <source>
        <dbReference type="PROSITE" id="PS51217"/>
    </source>
</evidence>
<dbReference type="InterPro" id="IPR004586">
    <property type="entry name" value="RecB"/>
</dbReference>
<evidence type="ECO:0000256" key="10">
    <source>
        <dbReference type="ARBA" id="ARBA00023125"/>
    </source>
</evidence>
<dbReference type="EC" id="5.6.2.4" evidence="15"/>
<keyword evidence="7 15" id="KW-0269">Exonuclease</keyword>
<evidence type="ECO:0000256" key="4">
    <source>
        <dbReference type="ARBA" id="ARBA00022763"/>
    </source>
</evidence>
<dbReference type="GO" id="GO:0000287">
    <property type="term" value="F:magnesium ion binding"/>
    <property type="evidence" value="ECO:0007669"/>
    <property type="project" value="UniProtKB-UniRule"/>
</dbReference>
<evidence type="ECO:0000256" key="7">
    <source>
        <dbReference type="ARBA" id="ARBA00022839"/>
    </source>
</evidence>
<accession>A0A451EPY7</accession>
<dbReference type="GO" id="GO:0008854">
    <property type="term" value="F:exodeoxyribonuclease V activity"/>
    <property type="evidence" value="ECO:0007669"/>
    <property type="project" value="UniProtKB-EC"/>
</dbReference>
<feature type="domain" description="UvrD-like helicase C-terminal" evidence="18">
    <location>
        <begin position="497"/>
        <end position="765"/>
    </location>
</feature>
<dbReference type="SUPFAM" id="SSF52980">
    <property type="entry name" value="Restriction endonuclease-like"/>
    <property type="match status" value="1"/>
</dbReference>
<feature type="binding site" evidence="15">
    <location>
        <position position="1119"/>
    </location>
    <ligand>
        <name>Mg(2+)</name>
        <dbReference type="ChEBI" id="CHEBI:18420"/>
    </ligand>
</feature>
<evidence type="ECO:0000256" key="2">
    <source>
        <dbReference type="ARBA" id="ARBA00022723"/>
    </source>
</evidence>
<comment type="similarity">
    <text evidence="15">Belongs to the helicase family. UvrD subfamily.</text>
</comment>
<keyword evidence="8 15" id="KW-0067">ATP-binding</keyword>
<dbReference type="RefSeq" id="WP_127164563.1">
    <property type="nucleotide sequence ID" value="NZ_CP029822.1"/>
</dbReference>
<dbReference type="InterPro" id="IPR011335">
    <property type="entry name" value="Restrct_endonuc-II-like"/>
</dbReference>
<dbReference type="PANTHER" id="PTHR11070">
    <property type="entry name" value="UVRD / RECB / PCRA DNA HELICASE FAMILY MEMBER"/>
    <property type="match status" value="1"/>
</dbReference>
<evidence type="ECO:0000313" key="20">
    <source>
        <dbReference type="Proteomes" id="UP000273143"/>
    </source>
</evidence>
<dbReference type="GO" id="GO:0000724">
    <property type="term" value="P:double-strand break repair via homologous recombination"/>
    <property type="evidence" value="ECO:0007669"/>
    <property type="project" value="UniProtKB-UniRule"/>
</dbReference>
<keyword evidence="20" id="KW-1185">Reference proteome</keyword>
<evidence type="ECO:0000256" key="12">
    <source>
        <dbReference type="ARBA" id="ARBA00023235"/>
    </source>
</evidence>
<comment type="catalytic activity">
    <reaction evidence="15">
        <text>Exonucleolytic cleavage (in the presence of ATP) in either 5'- to 3'- or 3'- to 5'-direction to yield 5'-phosphooligonucleotides.</text>
        <dbReference type="EC" id="3.1.11.5"/>
    </reaction>
</comment>
<comment type="domain">
    <text evidence="15">The N-terminal DNA-binding domain is a ssDNA-dependent ATPase and has ATP-dependent 3'-5' helicase function. This domain interacts with RecC.</text>
</comment>
<evidence type="ECO:0000256" key="16">
    <source>
        <dbReference type="PROSITE-ProRule" id="PRU00560"/>
    </source>
</evidence>
<dbReference type="InterPro" id="IPR014016">
    <property type="entry name" value="UvrD-like_ATP-bd"/>
</dbReference>
<evidence type="ECO:0000259" key="17">
    <source>
        <dbReference type="PROSITE" id="PS51198"/>
    </source>
</evidence>
<dbReference type="KEGG" id="emo:DM558_14410"/>
<evidence type="ECO:0000256" key="8">
    <source>
        <dbReference type="ARBA" id="ARBA00022840"/>
    </source>
</evidence>
<feature type="domain" description="UvrD-like helicase ATP-binding" evidence="17">
    <location>
        <begin position="1"/>
        <end position="459"/>
    </location>
</feature>
<feature type="binding site" evidence="15">
    <location>
        <position position="989"/>
    </location>
    <ligand>
        <name>Mg(2+)</name>
        <dbReference type="ChEBI" id="CHEBI:18420"/>
    </ligand>
</feature>
<keyword evidence="5 15" id="KW-0378">Hydrolase</keyword>
<keyword evidence="2 15" id="KW-0479">Metal-binding</keyword>
<dbReference type="GO" id="GO:0016887">
    <property type="term" value="F:ATP hydrolysis activity"/>
    <property type="evidence" value="ECO:0007669"/>
    <property type="project" value="RHEA"/>
</dbReference>
<dbReference type="EC" id="3.1.11.5" evidence="15"/>
<dbReference type="NCBIfam" id="TIGR00609">
    <property type="entry name" value="recB"/>
    <property type="match status" value="1"/>
</dbReference>
<evidence type="ECO:0000256" key="15">
    <source>
        <dbReference type="HAMAP-Rule" id="MF_01485"/>
    </source>
</evidence>
<dbReference type="Proteomes" id="UP000273143">
    <property type="component" value="Chromosome"/>
</dbReference>
<evidence type="ECO:0000256" key="1">
    <source>
        <dbReference type="ARBA" id="ARBA00022722"/>
    </source>
</evidence>
<gene>
    <name evidence="15 19" type="primary">recB</name>
    <name evidence="19" type="ORF">DM558_14410</name>
</gene>
<evidence type="ECO:0000256" key="14">
    <source>
        <dbReference type="ARBA" id="ARBA00048988"/>
    </source>
</evidence>
<keyword evidence="3 15" id="KW-0547">Nucleotide-binding</keyword>
<dbReference type="PROSITE" id="PS51217">
    <property type="entry name" value="UVRD_HELICASE_CTER"/>
    <property type="match status" value="1"/>
</dbReference>
<evidence type="ECO:0000256" key="5">
    <source>
        <dbReference type="ARBA" id="ARBA00022801"/>
    </source>
</evidence>
<comment type="function">
    <text evidence="15">A helicase/nuclease that prepares dsDNA breaks (DSB) for recombinational DNA repair. Binds to DSBs and unwinds DNA via a highly rapid and processive ATP-dependent bidirectional helicase activity. Unwinds dsDNA until it encounters a Chi (crossover hotspot instigator) sequence from the 3' direction. Cuts ssDNA a few nucleotides 3' to the Chi site. The properties and activities of the enzyme are changed at Chi. The Chi-altered holoenzyme produces a long 3'-ssDNA overhang and facilitates RecA-binding to the ssDNA for homologous DNA recombination and repair. Holoenzyme degrades any linearized DNA that is unable to undergo homologous recombination. In the holoenzyme this subunit contributes ATPase, 3'-5' helicase, exonuclease activity and loads RecA onto ssDNA.</text>
</comment>
<feature type="binding site" evidence="16">
    <location>
        <begin position="21"/>
        <end position="28"/>
    </location>
    <ligand>
        <name>ATP</name>
        <dbReference type="ChEBI" id="CHEBI:30616"/>
    </ligand>
</feature>
<comment type="domain">
    <text evidence="15">The C-terminal domain has nuclease activity and interacts with RecD. It interacts with RecA, facilitating its loading onto ssDNA.</text>
</comment>
<dbReference type="Pfam" id="PF00580">
    <property type="entry name" value="UvrD-helicase"/>
    <property type="match status" value="1"/>
</dbReference>
<dbReference type="GO" id="GO:0003677">
    <property type="term" value="F:DNA binding"/>
    <property type="evidence" value="ECO:0007669"/>
    <property type="project" value="UniProtKB-UniRule"/>
</dbReference>
<feature type="active site" description="For nuclease activity" evidence="15">
    <location>
        <position position="1119"/>
    </location>
</feature>
<dbReference type="GO" id="GO:0005524">
    <property type="term" value="F:ATP binding"/>
    <property type="evidence" value="ECO:0007669"/>
    <property type="project" value="UniProtKB-UniRule"/>
</dbReference>
<dbReference type="EMBL" id="CP029822">
    <property type="protein sequence ID" value="AZS51884.1"/>
    <property type="molecule type" value="Genomic_DNA"/>
</dbReference>
<protein>
    <recommendedName>
        <fullName evidence="15">RecBCD enzyme subunit RecB</fullName>
        <ecNumber evidence="15">3.1.11.5</ecNumber>
        <ecNumber evidence="15">5.6.2.4</ecNumber>
    </recommendedName>
    <alternativeName>
        <fullName evidence="15">DNA 3'-5' helicase subunit RecB</fullName>
    </alternativeName>
    <alternativeName>
        <fullName evidence="15">Exonuclease V subunit RecB</fullName>
        <shortName evidence="15">ExoV subunit RecB</shortName>
    </alternativeName>
    <alternativeName>
        <fullName evidence="15">Helicase/nuclease RecBCD subunit RecB</fullName>
    </alternativeName>
</protein>
<keyword evidence="1 15" id="KW-0540">Nuclease</keyword>
<evidence type="ECO:0000256" key="11">
    <source>
        <dbReference type="ARBA" id="ARBA00023204"/>
    </source>
</evidence>
<feature type="region of interest" description="DNA-binding and helicase activity, interacts with RecC" evidence="15">
    <location>
        <begin position="1"/>
        <end position="886"/>
    </location>
</feature>
<dbReference type="AlphaFoldDB" id="A0A451EPY7"/>
<dbReference type="PROSITE" id="PS51198">
    <property type="entry name" value="UVRD_HELICASE_ATP_BIND"/>
    <property type="match status" value="1"/>
</dbReference>
<dbReference type="Gene3D" id="1.10.486.10">
    <property type="entry name" value="PCRA, domain 4"/>
    <property type="match status" value="1"/>
</dbReference>
<keyword evidence="9 15" id="KW-0460">Magnesium</keyword>
<dbReference type="GO" id="GO:0009338">
    <property type="term" value="C:exodeoxyribonuclease V complex"/>
    <property type="evidence" value="ECO:0007669"/>
    <property type="project" value="TreeGrafter"/>
</dbReference>
<reference evidence="20" key="1">
    <citation type="submission" date="2018-06" db="EMBL/GenBank/DDBJ databases">
        <title>Complete genome of Pseudomonas insecticola strain QZS01.</title>
        <authorList>
            <person name="Wang J."/>
            <person name="Su Q."/>
        </authorList>
    </citation>
    <scope>NUCLEOTIDE SEQUENCE [LARGE SCALE GENOMIC DNA]</scope>
    <source>
        <strain evidence="20">QZS01</strain>
    </source>
</reference>
<evidence type="ECO:0000256" key="6">
    <source>
        <dbReference type="ARBA" id="ARBA00022806"/>
    </source>
</evidence>
<dbReference type="InterPro" id="IPR038726">
    <property type="entry name" value="PDDEXK_AddAB-type"/>
</dbReference>
<evidence type="ECO:0000313" key="19">
    <source>
        <dbReference type="EMBL" id="AZS51884.1"/>
    </source>
</evidence>
<keyword evidence="4 15" id="KW-0227">DNA damage</keyword>
<dbReference type="Gene3D" id="3.90.320.10">
    <property type="match status" value="1"/>
</dbReference>
<feature type="region of interest" description="Nuclease activity, interacts with RecD and RecA" evidence="15">
    <location>
        <begin position="922"/>
        <end position="1217"/>
    </location>
</feature>
<dbReference type="CDD" id="cd22352">
    <property type="entry name" value="RecB_C-like"/>
    <property type="match status" value="1"/>
</dbReference>
<comment type="miscellaneous">
    <text evidence="15">In the RecBCD complex, RecB has a slow 3'-5' helicase, an exonuclease activity and loads RecA onto ssDNA, RecD has a fast 5'-3' helicase activity, while RecC stimulates the ATPase and processivity of the RecB helicase and contributes to recognition of the Chi site.</text>
</comment>
<dbReference type="Pfam" id="PF12705">
    <property type="entry name" value="PDDEXK_1"/>
    <property type="match status" value="1"/>
</dbReference>
<sequence length="1217" mass="140521">MTQPLPFSLNFPLQGSQLIEASAGTGKTFTISTLYLRLVLGHGSEKTRFNKPLLPPEILVMTFTEAATQELRDRIRSRLSEAARYFRNELATPDEILTCLRNDYLEMEWPNCAQQLEIAAQWMDEASVSTIHSWCQRMLREHAFDSGNLFHQHLETDHSELLASVIRDYWRIFCYPMTGLALDWVREHWQTPEHLQNKLLDLLDTELPVITQTPTALIETQLTLQKEQLAELKKPWLVWAEELRLLCNEAIAKKQVDKRKLHERFYNDWCNKLIVWASDPDLIDLNLAAGFQRLTKEGLEEAWKEGTPPDHPALTAISTLRHSLNNLPNPTLDLLSHAVNWVKQRFHQEKIRRAEIGFDDLLTRLDDALQRSSSKRLAKVIRQQFPVAMVDEFQDTDPIQYRILSKVYLEDAEGTGLFLIGDPKQAIYAFRGADIYTYLQARRHIEQRLHQLDTNYRSSQAMVNATNHLFNYAEQHNNRGAFLFKTPETNALPFHPVKAQGKKDAFVINNQQQTALTLWYQETPEPLTTTQYYLSFAEGCATEIVRLLNLGQQSKAGFQQEKYLLPLRPSDIAILVRSGKEARIIRDALSARNIRSVYLSDKDSVLDTQEAQDLLLWLEACYQPENEYLLRAALASATLNLSLQELDSYNLHENIWEQRILQFRDYQSLWRAQGVLPMLRRLLQDFELPERLLSNSQEGERKLTNLLHLAELLQQAANELDGEQALIRYLAERLSENKTQNNEYIVRLESDEQLVKVITIHKSKGLEYPLIFLPFICSFKAVNGHFLPIRYHDERGKQQVSLFRKPEIIQQADQERLAEDLRLLYVAITRAKYSCWLGISDLKQGNTKSSVLHLSALGYLLNNGLALEDSNQLTACLSKLTEGCQNIQLQPLPEPTALTFNEQPLTTTKPQAREMEKAISRFWWISSYSSLQLAAKNINPLDEQTTPPETATNQNLLDDDTQPLSLVNTVMTQDIHGFPKGALAGTFLHDILEWAADKGFQAVLATPEETRDIIARRCNIRGWEHWIDILHRWLQDFLKQPLPLSNTTACLAELSYYLSEMEFMFASHYLNLEQLDQLVSHYILPDQVRPKLEPGMLNGMFKGFIDLTFEYEGRYYIADYKSNWLGENNAAYTTQAIQESMLTHRYDLQLALYQLALHRQLTARLPQYDYEQHTGGILYLFLRGIHSQTNGVFYERAPFELIEKLDRLFAKKTKGNV</sequence>
<dbReference type="GO" id="GO:0043138">
    <property type="term" value="F:3'-5' DNA helicase activity"/>
    <property type="evidence" value="ECO:0007669"/>
    <property type="project" value="UniProtKB-UniRule"/>
</dbReference>
<evidence type="ECO:0000256" key="3">
    <source>
        <dbReference type="ARBA" id="ARBA00022741"/>
    </source>
</evidence>
<dbReference type="InterPro" id="IPR000212">
    <property type="entry name" value="DNA_helicase_UvrD/REP"/>
</dbReference>
<dbReference type="Gene3D" id="3.40.50.300">
    <property type="entry name" value="P-loop containing nucleotide triphosphate hydrolases"/>
    <property type="match status" value="2"/>
</dbReference>
<dbReference type="GO" id="GO:0005829">
    <property type="term" value="C:cytosol"/>
    <property type="evidence" value="ECO:0007669"/>
    <property type="project" value="TreeGrafter"/>
</dbReference>
<keyword evidence="10 15" id="KW-0238">DNA-binding</keyword>
<comment type="catalytic activity">
    <reaction evidence="14 15">
        <text>ATP + H2O = ADP + phosphate + H(+)</text>
        <dbReference type="Rhea" id="RHEA:13065"/>
        <dbReference type="ChEBI" id="CHEBI:15377"/>
        <dbReference type="ChEBI" id="CHEBI:15378"/>
        <dbReference type="ChEBI" id="CHEBI:30616"/>
        <dbReference type="ChEBI" id="CHEBI:43474"/>
        <dbReference type="ChEBI" id="CHEBI:456216"/>
        <dbReference type="EC" id="5.6.2.4"/>
    </reaction>
</comment>
<dbReference type="Gene3D" id="1.10.3170.10">
    <property type="entry name" value="Recbcd, chain B, domain 2"/>
    <property type="match status" value="1"/>
</dbReference>
<keyword evidence="11 15" id="KW-0234">DNA repair</keyword>
<dbReference type="SUPFAM" id="SSF52540">
    <property type="entry name" value="P-loop containing nucleoside triphosphate hydrolases"/>
    <property type="match status" value="1"/>
</dbReference>
<comment type="subunit">
    <text evidence="15">Heterotrimer of RecB, RecC and RecD. All subunits contribute to DNA-binding. Interacts with RecA.</text>
</comment>
<dbReference type="PANTHER" id="PTHR11070:SF23">
    <property type="entry name" value="RECBCD ENZYME SUBUNIT RECB"/>
    <property type="match status" value="1"/>
</dbReference>
<dbReference type="Pfam" id="PF13361">
    <property type="entry name" value="UvrD_C"/>
    <property type="match status" value="2"/>
</dbReference>
<comment type="cofactor">
    <cofactor evidence="15">
        <name>Mg(2+)</name>
        <dbReference type="ChEBI" id="CHEBI:18420"/>
    </cofactor>
    <text evidence="15">Binds 1 Mg(2+) ion per subunit.</text>
</comment>
<dbReference type="InterPro" id="IPR027417">
    <property type="entry name" value="P-loop_NTPase"/>
</dbReference>
<feature type="binding site" evidence="15">
    <location>
        <position position="1106"/>
    </location>
    <ligand>
        <name>Mg(2+)</name>
        <dbReference type="ChEBI" id="CHEBI:18420"/>
    </ligand>
</feature>
<proteinExistence type="inferred from homology"/>
<comment type="catalytic activity">
    <reaction evidence="13 15">
        <text>Couples ATP hydrolysis with the unwinding of duplex DNA by translocating in the 3'-5' direction.</text>
        <dbReference type="EC" id="5.6.2.4"/>
    </reaction>
</comment>
<dbReference type="InterPro" id="IPR014017">
    <property type="entry name" value="DNA_helicase_UvrD-like_C"/>
</dbReference>